<evidence type="ECO:0000256" key="7">
    <source>
        <dbReference type="ARBA" id="ARBA00022723"/>
    </source>
</evidence>
<evidence type="ECO:0000256" key="4">
    <source>
        <dbReference type="ARBA" id="ARBA00022475"/>
    </source>
</evidence>
<dbReference type="GO" id="GO:0022904">
    <property type="term" value="P:respiratory electron transport chain"/>
    <property type="evidence" value="ECO:0007669"/>
    <property type="project" value="InterPro"/>
</dbReference>
<evidence type="ECO:0000256" key="3">
    <source>
        <dbReference type="ARBA" id="ARBA00022448"/>
    </source>
</evidence>
<dbReference type="STRING" id="650891.SAMN05216203_1153"/>
<name>A0A1I6HE35_9GAMM</name>
<keyword evidence="3" id="KW-0813">Transport</keyword>
<feature type="domain" description="Cytochrome b561 bacterial/Ni-hydrogenase" evidence="14">
    <location>
        <begin position="9"/>
        <end position="180"/>
    </location>
</feature>
<gene>
    <name evidence="15" type="ORF">SAMN05216203_1153</name>
</gene>
<feature type="transmembrane region" description="Helical" evidence="13">
    <location>
        <begin position="12"/>
        <end position="35"/>
    </location>
</feature>
<dbReference type="GO" id="GO:0005886">
    <property type="term" value="C:plasma membrane"/>
    <property type="evidence" value="ECO:0007669"/>
    <property type="project" value="UniProtKB-SubCell"/>
</dbReference>
<evidence type="ECO:0000256" key="1">
    <source>
        <dbReference type="ARBA" id="ARBA00001970"/>
    </source>
</evidence>
<organism evidence="15 16">
    <name type="scientific">Marinobacter daqiaonensis</name>
    <dbReference type="NCBI Taxonomy" id="650891"/>
    <lineage>
        <taxon>Bacteria</taxon>
        <taxon>Pseudomonadati</taxon>
        <taxon>Pseudomonadota</taxon>
        <taxon>Gammaproteobacteria</taxon>
        <taxon>Pseudomonadales</taxon>
        <taxon>Marinobacteraceae</taxon>
        <taxon>Marinobacter</taxon>
    </lineage>
</organism>
<dbReference type="GO" id="GO:0020037">
    <property type="term" value="F:heme binding"/>
    <property type="evidence" value="ECO:0007669"/>
    <property type="project" value="TreeGrafter"/>
</dbReference>
<accession>A0A1I6HE35</accession>
<dbReference type="Proteomes" id="UP000198644">
    <property type="component" value="Unassembled WGS sequence"/>
</dbReference>
<feature type="transmembrane region" description="Helical" evidence="13">
    <location>
        <begin position="144"/>
        <end position="164"/>
    </location>
</feature>
<dbReference type="GO" id="GO:0009055">
    <property type="term" value="F:electron transfer activity"/>
    <property type="evidence" value="ECO:0007669"/>
    <property type="project" value="InterPro"/>
</dbReference>
<keyword evidence="10" id="KW-0408">Iron</keyword>
<evidence type="ECO:0000256" key="8">
    <source>
        <dbReference type="ARBA" id="ARBA00022982"/>
    </source>
</evidence>
<sequence length="188" mass="21372">MQLRTSDKRYGAVDMTFHWLVAVAVFALFGLGYWMVGLSYYNEWYRLAPHIHRSVGILLFGVILLRLLWRLVEIKPSPMASHSRFEVISARIAHATLYVLMLGAMISGYLISTADGSSIDVFGWFQVPSVTGRVERMEDVAGEVHYWATWALVVLAGIHGLAALKHHLFDRDDTLRRMLPVQLKDKDV</sequence>
<dbReference type="RefSeq" id="WP_092009685.1">
    <property type="nucleotide sequence ID" value="NZ_FOYW01000001.1"/>
</dbReference>
<dbReference type="InterPro" id="IPR011577">
    <property type="entry name" value="Cyt_b561_bac/Ni-Hgenase"/>
</dbReference>
<evidence type="ECO:0000259" key="14">
    <source>
        <dbReference type="Pfam" id="PF01292"/>
    </source>
</evidence>
<evidence type="ECO:0000256" key="5">
    <source>
        <dbReference type="ARBA" id="ARBA00022617"/>
    </source>
</evidence>
<dbReference type="PANTHER" id="PTHR30529:SF1">
    <property type="entry name" value="CYTOCHROME B561 HOMOLOG 2"/>
    <property type="match status" value="1"/>
</dbReference>
<keyword evidence="11 13" id="KW-0472">Membrane</keyword>
<keyword evidence="6 13" id="KW-0812">Transmembrane</keyword>
<evidence type="ECO:0000256" key="6">
    <source>
        <dbReference type="ARBA" id="ARBA00022692"/>
    </source>
</evidence>
<keyword evidence="8" id="KW-0249">Electron transport</keyword>
<evidence type="ECO:0000256" key="12">
    <source>
        <dbReference type="ARBA" id="ARBA00037975"/>
    </source>
</evidence>
<protein>
    <submittedName>
        <fullName evidence="15">Cytochrome b561</fullName>
    </submittedName>
</protein>
<feature type="transmembrane region" description="Helical" evidence="13">
    <location>
        <begin position="55"/>
        <end position="72"/>
    </location>
</feature>
<keyword evidence="9 13" id="KW-1133">Transmembrane helix</keyword>
<evidence type="ECO:0000256" key="11">
    <source>
        <dbReference type="ARBA" id="ARBA00023136"/>
    </source>
</evidence>
<dbReference type="Gene3D" id="1.20.950.20">
    <property type="entry name" value="Transmembrane di-heme cytochromes, Chain C"/>
    <property type="match status" value="2"/>
</dbReference>
<dbReference type="OrthoDB" id="9793784at2"/>
<keyword evidence="5" id="KW-0349">Heme</keyword>
<dbReference type="InterPro" id="IPR016174">
    <property type="entry name" value="Di-haem_cyt_TM"/>
</dbReference>
<evidence type="ECO:0000256" key="10">
    <source>
        <dbReference type="ARBA" id="ARBA00023004"/>
    </source>
</evidence>
<feature type="transmembrane region" description="Helical" evidence="13">
    <location>
        <begin position="92"/>
        <end position="111"/>
    </location>
</feature>
<comment type="cofactor">
    <cofactor evidence="1">
        <name>heme b</name>
        <dbReference type="ChEBI" id="CHEBI:60344"/>
    </cofactor>
</comment>
<dbReference type="SUPFAM" id="SSF81342">
    <property type="entry name" value="Transmembrane di-heme cytochromes"/>
    <property type="match status" value="1"/>
</dbReference>
<dbReference type="AlphaFoldDB" id="A0A1I6HE35"/>
<evidence type="ECO:0000313" key="16">
    <source>
        <dbReference type="Proteomes" id="UP000198644"/>
    </source>
</evidence>
<keyword evidence="4" id="KW-1003">Cell membrane</keyword>
<evidence type="ECO:0000256" key="9">
    <source>
        <dbReference type="ARBA" id="ARBA00022989"/>
    </source>
</evidence>
<dbReference type="PANTHER" id="PTHR30529">
    <property type="entry name" value="CYTOCHROME B561"/>
    <property type="match status" value="1"/>
</dbReference>
<keyword evidence="16" id="KW-1185">Reference proteome</keyword>
<dbReference type="InterPro" id="IPR052168">
    <property type="entry name" value="Cytochrome_b561_oxidase"/>
</dbReference>
<dbReference type="GO" id="GO:0046872">
    <property type="term" value="F:metal ion binding"/>
    <property type="evidence" value="ECO:0007669"/>
    <property type="project" value="UniProtKB-KW"/>
</dbReference>
<evidence type="ECO:0000313" key="15">
    <source>
        <dbReference type="EMBL" id="SFR52719.1"/>
    </source>
</evidence>
<proteinExistence type="inferred from homology"/>
<dbReference type="Pfam" id="PF01292">
    <property type="entry name" value="Ni_hydr_CYTB"/>
    <property type="match status" value="1"/>
</dbReference>
<evidence type="ECO:0000256" key="2">
    <source>
        <dbReference type="ARBA" id="ARBA00004651"/>
    </source>
</evidence>
<reference evidence="16" key="1">
    <citation type="submission" date="2016-10" db="EMBL/GenBank/DDBJ databases">
        <authorList>
            <person name="Varghese N."/>
            <person name="Submissions S."/>
        </authorList>
    </citation>
    <scope>NUCLEOTIDE SEQUENCE [LARGE SCALE GENOMIC DNA]</scope>
    <source>
        <strain evidence="16">CGMCC 1.9167</strain>
    </source>
</reference>
<comment type="subcellular location">
    <subcellularLocation>
        <location evidence="2">Cell membrane</location>
        <topology evidence="2">Multi-pass membrane protein</topology>
    </subcellularLocation>
</comment>
<keyword evidence="7" id="KW-0479">Metal-binding</keyword>
<evidence type="ECO:0000256" key="13">
    <source>
        <dbReference type="SAM" id="Phobius"/>
    </source>
</evidence>
<dbReference type="EMBL" id="FOYW01000001">
    <property type="protein sequence ID" value="SFR52719.1"/>
    <property type="molecule type" value="Genomic_DNA"/>
</dbReference>
<comment type="similarity">
    <text evidence="12">Belongs to the cytochrome b561 family.</text>
</comment>